<dbReference type="SUPFAM" id="SSF69593">
    <property type="entry name" value="Glycerol-3-phosphate (1)-acyltransferase"/>
    <property type="match status" value="1"/>
</dbReference>
<dbReference type="InterPro" id="IPR032098">
    <property type="entry name" value="Acyltransf_C"/>
</dbReference>
<evidence type="ECO:0000313" key="6">
    <source>
        <dbReference type="Proteomes" id="UP000660729"/>
    </source>
</evidence>
<sequence length="363" mass="41800">CLHLLFVCGSARTEIHTAPARTRETRRRSTAYCSPNMTAPADSLWTAALGLRAAVFTLPWLAHLFAADALLSALLPVSAVFPNLAYNLSSRIAESVWRGIQLIFTRINGADIVVSRETDRLPRGESAIVVSNHGMKQKTVEWTDFYLIQQVAIQCGMLGRCRYFAKQQLKWVPFLGWGLWAMGMPLVSRKWMSDRKEMDRVFYGIMKRQWPVWLVSFSEATRYSVSKRRAAEDWCLNNNKALGAHLLYPRTKGFIATVLKLRKTPHVKAVYDFTIAYAQDDKLFQVPPSFWQSLSRPRLNQKWRLFVHVDRHELEQLPLDDEGLAAWLEARWVEKGERLERLSQLLLQHQGWNRDSGAVEDRD</sequence>
<reference evidence="5" key="1">
    <citation type="submission" date="2020-04" db="EMBL/GenBank/DDBJ databases">
        <title>Draft genome resource of the tomato pathogen Pseudocercospora fuligena.</title>
        <authorList>
            <person name="Zaccaron A."/>
        </authorList>
    </citation>
    <scope>NUCLEOTIDE SEQUENCE</scope>
    <source>
        <strain evidence="5">PF001</strain>
    </source>
</reference>
<feature type="domain" description="Phospholipid/glycerol acyltransferase" evidence="4">
    <location>
        <begin position="127"/>
        <end position="254"/>
    </location>
</feature>
<evidence type="ECO:0000256" key="2">
    <source>
        <dbReference type="ARBA" id="ARBA00022679"/>
    </source>
</evidence>
<organism evidence="5 6">
    <name type="scientific">Pseudocercospora fuligena</name>
    <dbReference type="NCBI Taxonomy" id="685502"/>
    <lineage>
        <taxon>Eukaryota</taxon>
        <taxon>Fungi</taxon>
        <taxon>Dikarya</taxon>
        <taxon>Ascomycota</taxon>
        <taxon>Pezizomycotina</taxon>
        <taxon>Dothideomycetes</taxon>
        <taxon>Dothideomycetidae</taxon>
        <taxon>Mycosphaerellales</taxon>
        <taxon>Mycosphaerellaceae</taxon>
        <taxon>Pseudocercospora</taxon>
    </lineage>
</organism>
<feature type="non-terminal residue" evidence="5">
    <location>
        <position position="363"/>
    </location>
</feature>
<dbReference type="Pfam" id="PF01553">
    <property type="entry name" value="Acyltransferase"/>
    <property type="match status" value="1"/>
</dbReference>
<dbReference type="InterPro" id="IPR002123">
    <property type="entry name" value="Plipid/glycerol_acylTrfase"/>
</dbReference>
<dbReference type="OrthoDB" id="189226at2759"/>
<keyword evidence="2 5" id="KW-0808">Transferase</keyword>
<dbReference type="EMBL" id="JABCIY010000025">
    <property type="protein sequence ID" value="KAF7196471.1"/>
    <property type="molecule type" value="Genomic_DNA"/>
</dbReference>
<evidence type="ECO:0000256" key="1">
    <source>
        <dbReference type="ARBA" id="ARBA00008655"/>
    </source>
</evidence>
<dbReference type="PANTHER" id="PTHR10983:SF24">
    <property type="entry name" value="1-ACYLGLYCEROL-3-PHOSPHATE O-ACYLTRANSFERASE 3, ISOFORM E-RELATED"/>
    <property type="match status" value="1"/>
</dbReference>
<gene>
    <name evidence="5" type="ORF">HII31_02199</name>
</gene>
<dbReference type="PANTHER" id="PTHR10983">
    <property type="entry name" value="1-ACYLGLYCEROL-3-PHOSPHATE ACYLTRANSFERASE-RELATED"/>
    <property type="match status" value="1"/>
</dbReference>
<dbReference type="GO" id="GO:0003841">
    <property type="term" value="F:1-acylglycerol-3-phosphate O-acyltransferase activity"/>
    <property type="evidence" value="ECO:0007669"/>
    <property type="project" value="TreeGrafter"/>
</dbReference>
<keyword evidence="3 5" id="KW-0012">Acyltransferase</keyword>
<evidence type="ECO:0000256" key="3">
    <source>
        <dbReference type="ARBA" id="ARBA00023315"/>
    </source>
</evidence>
<keyword evidence="6" id="KW-1185">Reference proteome</keyword>
<evidence type="ECO:0000313" key="5">
    <source>
        <dbReference type="EMBL" id="KAF7196471.1"/>
    </source>
</evidence>
<dbReference type="SMART" id="SM00563">
    <property type="entry name" value="PlsC"/>
    <property type="match status" value="1"/>
</dbReference>
<name>A0A8H6RQA4_9PEZI</name>
<protein>
    <submittedName>
        <fullName evidence="5">Lysocardiolipin acyltransferase 1</fullName>
    </submittedName>
</protein>
<dbReference type="CDD" id="cd07990">
    <property type="entry name" value="LPLAT_LCLAT1-like"/>
    <property type="match status" value="1"/>
</dbReference>
<proteinExistence type="inferred from homology"/>
<comment type="similarity">
    <text evidence="1">Belongs to the 1-acyl-sn-glycerol-3-phosphate acyltransferase family.</text>
</comment>
<dbReference type="Pfam" id="PF16076">
    <property type="entry name" value="Acyltransf_C"/>
    <property type="match status" value="1"/>
</dbReference>
<comment type="caution">
    <text evidence="5">The sequence shown here is derived from an EMBL/GenBank/DDBJ whole genome shotgun (WGS) entry which is preliminary data.</text>
</comment>
<dbReference type="Proteomes" id="UP000660729">
    <property type="component" value="Unassembled WGS sequence"/>
</dbReference>
<dbReference type="GO" id="GO:0012505">
    <property type="term" value="C:endomembrane system"/>
    <property type="evidence" value="ECO:0007669"/>
    <property type="project" value="TreeGrafter"/>
</dbReference>
<accession>A0A8H6RQA4</accession>
<dbReference type="AlphaFoldDB" id="A0A8H6RQA4"/>
<evidence type="ECO:0000259" key="4">
    <source>
        <dbReference type="SMART" id="SM00563"/>
    </source>
</evidence>